<name>A0A8S1R660_9CILI</name>
<sequence length="332" mass="38646">MSLHFQYLGQGLSSQKTMELLQKHCSPNDHNKIADFGAVFDELLEQQKYKELIVSTLEIINLSPDKTLLQPIYSAISYWMTKLDSKEQQMIVDLFLKHIEYINEEAIFKTKIVAQLFNTLSSSQLSQNLFLNLLEFSKKWNTQQLIISPIISNIKEFLNLWTLNDKIRVFLSATWAIIILQIHSLLNFNKLLQYCCLMADFATEQALDMPHFQLDILYFQQQSYGIEVGKHLYILSINNQAESQKSTFTSILTISSQFLCLFHMDNWITKMYWPILVMFSPQKSNIINNNSNYDFIKTKHILIADNQPSFSDIKPLPCLTLLIILVSKSLYF</sequence>
<organism evidence="1 2">
    <name type="scientific">Paramecium sonneborni</name>
    <dbReference type="NCBI Taxonomy" id="65129"/>
    <lineage>
        <taxon>Eukaryota</taxon>
        <taxon>Sar</taxon>
        <taxon>Alveolata</taxon>
        <taxon>Ciliophora</taxon>
        <taxon>Intramacronucleata</taxon>
        <taxon>Oligohymenophorea</taxon>
        <taxon>Peniculida</taxon>
        <taxon>Parameciidae</taxon>
        <taxon>Paramecium</taxon>
    </lineage>
</organism>
<reference evidence="1" key="1">
    <citation type="submission" date="2021-01" db="EMBL/GenBank/DDBJ databases">
        <authorList>
            <consortium name="Genoscope - CEA"/>
            <person name="William W."/>
        </authorList>
    </citation>
    <scope>NUCLEOTIDE SEQUENCE</scope>
</reference>
<gene>
    <name evidence="1" type="ORF">PSON_ATCC_30995.1.T1450123</name>
</gene>
<protein>
    <submittedName>
        <fullName evidence="1">Uncharacterized protein</fullName>
    </submittedName>
</protein>
<proteinExistence type="predicted"/>
<keyword evidence="2" id="KW-1185">Reference proteome</keyword>
<dbReference type="EMBL" id="CAJJDN010000145">
    <property type="protein sequence ID" value="CAD8123576.1"/>
    <property type="molecule type" value="Genomic_DNA"/>
</dbReference>
<comment type="caution">
    <text evidence="1">The sequence shown here is derived from an EMBL/GenBank/DDBJ whole genome shotgun (WGS) entry which is preliminary data.</text>
</comment>
<accession>A0A8S1R660</accession>
<evidence type="ECO:0000313" key="2">
    <source>
        <dbReference type="Proteomes" id="UP000692954"/>
    </source>
</evidence>
<dbReference type="Proteomes" id="UP000692954">
    <property type="component" value="Unassembled WGS sequence"/>
</dbReference>
<dbReference type="AlphaFoldDB" id="A0A8S1R660"/>
<evidence type="ECO:0000313" key="1">
    <source>
        <dbReference type="EMBL" id="CAD8123576.1"/>
    </source>
</evidence>